<dbReference type="OrthoDB" id="4746612at2"/>
<sequence length="97" mass="10608">MPTKPRGLKAAGTRLWETVNDEFDLDNEPHKLEVLTHACRVSDAVAKLERAAAKEPLTAKGSTGQLVIHPLIGEVRAQRALLAQLIARLNFEGQEAD</sequence>
<dbReference type="AlphaFoldDB" id="A0A448J0D7"/>
<keyword evidence="2" id="KW-1185">Reference proteome</keyword>
<accession>A0A448J0D7</accession>
<name>A0A448J0D7_MYCAU</name>
<evidence type="ECO:0008006" key="3">
    <source>
        <dbReference type="Google" id="ProtNLM"/>
    </source>
</evidence>
<organism evidence="1 2">
    <name type="scientific">Mycolicibacterium aurum</name>
    <name type="common">Mycobacterium aurum</name>
    <dbReference type="NCBI Taxonomy" id="1791"/>
    <lineage>
        <taxon>Bacteria</taxon>
        <taxon>Bacillati</taxon>
        <taxon>Actinomycetota</taxon>
        <taxon>Actinomycetes</taxon>
        <taxon>Mycobacteriales</taxon>
        <taxon>Mycobacteriaceae</taxon>
        <taxon>Mycolicibacterium</taxon>
    </lineage>
</organism>
<proteinExistence type="predicted"/>
<dbReference type="STRING" id="1791.GCA_001049355_04076"/>
<gene>
    <name evidence="1" type="ORF">NCTC10437_05164</name>
</gene>
<dbReference type="Proteomes" id="UP000279306">
    <property type="component" value="Chromosome"/>
</dbReference>
<dbReference type="EMBL" id="LR134356">
    <property type="protein sequence ID" value="VEG58140.1"/>
    <property type="molecule type" value="Genomic_DNA"/>
</dbReference>
<evidence type="ECO:0000313" key="1">
    <source>
        <dbReference type="EMBL" id="VEG58140.1"/>
    </source>
</evidence>
<dbReference type="RefSeq" id="WP_048633943.1">
    <property type="nucleotide sequence ID" value="NZ_CVQQ01000015.1"/>
</dbReference>
<evidence type="ECO:0000313" key="2">
    <source>
        <dbReference type="Proteomes" id="UP000279306"/>
    </source>
</evidence>
<reference evidence="1 2" key="1">
    <citation type="submission" date="2018-12" db="EMBL/GenBank/DDBJ databases">
        <authorList>
            <consortium name="Pathogen Informatics"/>
        </authorList>
    </citation>
    <scope>NUCLEOTIDE SEQUENCE [LARGE SCALE GENOMIC DNA]</scope>
    <source>
        <strain evidence="1 2">NCTC10437</strain>
    </source>
</reference>
<dbReference type="KEGG" id="mauu:NCTC10437_05164"/>
<protein>
    <recommendedName>
        <fullName evidence="3">Terminase small subunit</fullName>
    </recommendedName>
</protein>